<evidence type="ECO:0008006" key="4">
    <source>
        <dbReference type="Google" id="ProtNLM"/>
    </source>
</evidence>
<accession>A0ABR6IQY6</accession>
<evidence type="ECO:0000313" key="3">
    <source>
        <dbReference type="Proteomes" id="UP000551353"/>
    </source>
</evidence>
<organism evidence="2 3">
    <name type="scientific">Rhizobium mongolense</name>
    <dbReference type="NCBI Taxonomy" id="57676"/>
    <lineage>
        <taxon>Bacteria</taxon>
        <taxon>Pseudomonadati</taxon>
        <taxon>Pseudomonadota</taxon>
        <taxon>Alphaproteobacteria</taxon>
        <taxon>Hyphomicrobiales</taxon>
        <taxon>Rhizobiaceae</taxon>
        <taxon>Rhizobium/Agrobacterium group</taxon>
        <taxon>Rhizobium</taxon>
    </lineage>
</organism>
<sequence>MAVNAWQAKVSRRELQKAQGLKTLLKASLIKSDVINAMNHINECVQASHAKINSGMPLWARVTLQAGSCARLGVQKGEKPEKPVLNRRAEKGSFQWLVQQYKERAGNTMAPDQLARRVRLLEKVCDSLTAESKKRRGDLPFAAMEKRHITKIRDTIAETAGAQDNAVKFISAMFGWAVENELAQRNPALRIKKQNSGDGFHTWTVDEVQQFEVSPACVCRNWRSWAASMCATDGLRFALGRRSDPQESSCRSPCYRSCRRPSISSRPIR</sequence>
<gene>
    <name evidence="2" type="ORF">GGD56_004160</name>
</gene>
<dbReference type="EMBL" id="JACIFX010000005">
    <property type="protein sequence ID" value="MBB4230307.1"/>
    <property type="molecule type" value="Genomic_DNA"/>
</dbReference>
<protein>
    <recommendedName>
        <fullName evidence="4">Core-binding (CB) domain-containing protein</fullName>
    </recommendedName>
</protein>
<dbReference type="Proteomes" id="UP000551353">
    <property type="component" value="Unassembled WGS sequence"/>
</dbReference>
<dbReference type="Gene3D" id="1.10.150.130">
    <property type="match status" value="1"/>
</dbReference>
<keyword evidence="1" id="KW-0238">DNA-binding</keyword>
<evidence type="ECO:0000313" key="2">
    <source>
        <dbReference type="EMBL" id="MBB4230307.1"/>
    </source>
</evidence>
<reference evidence="2 3" key="1">
    <citation type="submission" date="2020-08" db="EMBL/GenBank/DDBJ databases">
        <title>Genomic Encyclopedia of Type Strains, Phase IV (KMG-V): Genome sequencing to study the core and pangenomes of soil and plant-associated prokaryotes.</title>
        <authorList>
            <person name="Whitman W."/>
        </authorList>
    </citation>
    <scope>NUCLEOTIDE SEQUENCE [LARGE SCALE GENOMIC DNA]</scope>
    <source>
        <strain evidence="2 3">SEMIA 4087</strain>
    </source>
</reference>
<dbReference type="InterPro" id="IPR011010">
    <property type="entry name" value="DNA_brk_join_enz"/>
</dbReference>
<keyword evidence="3" id="KW-1185">Reference proteome</keyword>
<dbReference type="SUPFAM" id="SSF56349">
    <property type="entry name" value="DNA breaking-rejoining enzymes"/>
    <property type="match status" value="1"/>
</dbReference>
<dbReference type="InterPro" id="IPR010998">
    <property type="entry name" value="Integrase_recombinase_N"/>
</dbReference>
<evidence type="ECO:0000256" key="1">
    <source>
        <dbReference type="ARBA" id="ARBA00023125"/>
    </source>
</evidence>
<proteinExistence type="predicted"/>
<comment type="caution">
    <text evidence="2">The sequence shown here is derived from an EMBL/GenBank/DDBJ whole genome shotgun (WGS) entry which is preliminary data.</text>
</comment>
<name>A0ABR6IQY6_9HYPH</name>